<dbReference type="SUPFAM" id="SSF51735">
    <property type="entry name" value="NAD(P)-binding Rossmann-fold domains"/>
    <property type="match status" value="1"/>
</dbReference>
<organism evidence="4 5">
    <name type="scientific">Anser brachyrhynchus</name>
    <name type="common">Pink-footed goose</name>
    <dbReference type="NCBI Taxonomy" id="132585"/>
    <lineage>
        <taxon>Eukaryota</taxon>
        <taxon>Metazoa</taxon>
        <taxon>Chordata</taxon>
        <taxon>Craniata</taxon>
        <taxon>Vertebrata</taxon>
        <taxon>Euteleostomi</taxon>
        <taxon>Archelosauria</taxon>
        <taxon>Archosauria</taxon>
        <taxon>Dinosauria</taxon>
        <taxon>Saurischia</taxon>
        <taxon>Theropoda</taxon>
        <taxon>Coelurosauria</taxon>
        <taxon>Aves</taxon>
        <taxon>Neognathae</taxon>
        <taxon>Galloanserae</taxon>
        <taxon>Anseriformes</taxon>
        <taxon>Anatidae</taxon>
        <taxon>Anserinae</taxon>
        <taxon>Anser</taxon>
    </lineage>
</organism>
<name>A0A8B9BDB2_9AVES</name>
<feature type="transmembrane region" description="Helical" evidence="3">
    <location>
        <begin position="370"/>
        <end position="391"/>
    </location>
</feature>
<dbReference type="PRINTS" id="PR00081">
    <property type="entry name" value="GDHRDH"/>
</dbReference>
<keyword evidence="5" id="KW-1185">Reference proteome</keyword>
<evidence type="ECO:0008006" key="6">
    <source>
        <dbReference type="Google" id="ProtNLM"/>
    </source>
</evidence>
<dbReference type="InterPro" id="IPR002347">
    <property type="entry name" value="SDR_fam"/>
</dbReference>
<evidence type="ECO:0000313" key="5">
    <source>
        <dbReference type="Proteomes" id="UP000694426"/>
    </source>
</evidence>
<proteinExistence type="inferred from homology"/>
<dbReference type="AlphaFoldDB" id="A0A8B9BDB2"/>
<dbReference type="Proteomes" id="UP000694426">
    <property type="component" value="Unplaced"/>
</dbReference>
<dbReference type="PANTHER" id="PTHR43313:SF43">
    <property type="entry name" value="D-BETA-HYDROXYBUTYRATE DEHYDROGENASE, MITOCHONDRIAL"/>
    <property type="match status" value="1"/>
</dbReference>
<reference evidence="4" key="2">
    <citation type="submission" date="2025-09" db="UniProtKB">
        <authorList>
            <consortium name="Ensembl"/>
        </authorList>
    </citation>
    <scope>IDENTIFICATION</scope>
</reference>
<evidence type="ECO:0000256" key="3">
    <source>
        <dbReference type="SAM" id="Phobius"/>
    </source>
</evidence>
<dbReference type="Gene3D" id="3.40.50.720">
    <property type="entry name" value="NAD(P)-binding Rossmann-like Domain"/>
    <property type="match status" value="1"/>
</dbReference>
<reference evidence="4" key="1">
    <citation type="submission" date="2025-08" db="UniProtKB">
        <authorList>
            <consortium name="Ensembl"/>
        </authorList>
    </citation>
    <scope>IDENTIFICATION</scope>
</reference>
<keyword evidence="3" id="KW-1133">Transmembrane helix</keyword>
<dbReference type="PANTHER" id="PTHR43313">
    <property type="entry name" value="SHORT-CHAIN DEHYDROGENASE/REDUCTASE FAMILY 9C"/>
    <property type="match status" value="1"/>
</dbReference>
<dbReference type="InterPro" id="IPR036291">
    <property type="entry name" value="NAD(P)-bd_dom_sf"/>
</dbReference>
<keyword evidence="3" id="KW-0812">Transmembrane</keyword>
<feature type="region of interest" description="Disordered" evidence="2">
    <location>
        <begin position="1"/>
        <end position="68"/>
    </location>
</feature>
<protein>
    <recommendedName>
        <fullName evidence="6">3-hydroxybutyrate dehydrogenase 1</fullName>
    </recommendedName>
</protein>
<sequence>MGAPAQLQLPSDPTDAARSYLEPSSAGQVKPPSLGSGRAARRGNPPETPPGPRAVLEGGGTPCRPPPGTHTVRWGSMWVTALLLLLALLLLVLLLGRRGASRLEPAGRAVLITGCDSGFGHLLALRLHRLGFTVFAGCLCPGGAGARRLQREAAVGAGRLRVLRLDVTCGRDVQAAKELVLSHLPERGFWGLVNNAGISTFGETGWLSMEKYEKFTDVNLLGSIRTTLAFLPLLRKYKGRIVFMSSIIAYFALGNGIYSMTKAAIEKFCDALRLEMKKFGVQVSIIQPGNYARSTKIQPPVSAEEIWNELSEEEKAVYNKEYVQERANFFNNILSEGSPNGNEVVDAMVDALMSPAPKARYMVARLKEKALVLVCALFPTAVMDFFLSYALSKVKLT</sequence>
<comment type="similarity">
    <text evidence="1">Belongs to the short-chain dehydrogenases/reductases (SDR) family.</text>
</comment>
<evidence type="ECO:0000256" key="1">
    <source>
        <dbReference type="ARBA" id="ARBA00006484"/>
    </source>
</evidence>
<accession>A0A8B9BDB2</accession>
<keyword evidence="3" id="KW-0472">Membrane</keyword>
<evidence type="ECO:0000313" key="4">
    <source>
        <dbReference type="Ensembl" id="ENSABRP00000002577.1"/>
    </source>
</evidence>
<dbReference type="Pfam" id="PF00106">
    <property type="entry name" value="adh_short"/>
    <property type="match status" value="1"/>
</dbReference>
<dbReference type="GeneTree" id="ENSGT00940000164908"/>
<feature type="transmembrane region" description="Helical" evidence="3">
    <location>
        <begin position="75"/>
        <end position="95"/>
    </location>
</feature>
<evidence type="ECO:0000256" key="2">
    <source>
        <dbReference type="SAM" id="MobiDB-lite"/>
    </source>
</evidence>
<dbReference type="Ensembl" id="ENSABRT00000003756.1">
    <property type="protein sequence ID" value="ENSABRP00000002577.1"/>
    <property type="gene ID" value="ENSABRG00000002450.1"/>
</dbReference>